<dbReference type="OrthoDB" id="272235at2"/>
<organism evidence="1 2">
    <name type="scientific">Luteibacter yeojuensis</name>
    <dbReference type="NCBI Taxonomy" id="345309"/>
    <lineage>
        <taxon>Bacteria</taxon>
        <taxon>Pseudomonadati</taxon>
        <taxon>Pseudomonadota</taxon>
        <taxon>Gammaproteobacteria</taxon>
        <taxon>Lysobacterales</taxon>
        <taxon>Rhodanobacteraceae</taxon>
        <taxon>Luteibacter</taxon>
    </lineage>
</organism>
<dbReference type="PATRIC" id="fig|345309.4.peg.4059"/>
<sequence length="324" mass="34349">MSAVSLPPGSCWVVTDGAAGNRRQALALAEALTPSIREVVVELAAPWSWFAPRLLPFAPLGLGRGRASLQAPWPTLVIGCGRAAAFATRQVRQWSSGRTLAVQILDPRVGTQHWDLVVAPKHDQLHGGNVLSPVGSLNPVDDTWLADAREAFAGFGDLPGPRLGVLVGGARHGAMMDIHGLAALLEAVKQRHAREGGSVLAVASRRTPAAALALLRAAFDGIPGVAWAPGDAEPNPYPGVLGWADRLVVTPDSVNMLSEACATGKPVHTLVERPLAPKLERFHAELRASRRLHDIEASTPPVQPVLRETEAVAAKVREHLGLHM</sequence>
<reference evidence="1 2" key="1">
    <citation type="submission" date="2015-03" db="EMBL/GenBank/DDBJ databases">
        <title>Draft genome sequence of Luteibacter yeojuensis strain SU11.</title>
        <authorList>
            <person name="Sulaiman J."/>
            <person name="Priya K."/>
            <person name="Chan K.-G."/>
        </authorList>
    </citation>
    <scope>NUCLEOTIDE SEQUENCE [LARGE SCALE GENOMIC DNA]</scope>
    <source>
        <strain evidence="1 2">SU11</strain>
    </source>
</reference>
<dbReference type="InterPro" id="IPR009367">
    <property type="entry name" value="Elm1-like"/>
</dbReference>
<dbReference type="AlphaFoldDB" id="A0A0F3KZR1"/>
<dbReference type="EMBL" id="JZRB01000008">
    <property type="protein sequence ID" value="KJV36462.1"/>
    <property type="molecule type" value="Genomic_DNA"/>
</dbReference>
<evidence type="ECO:0000313" key="2">
    <source>
        <dbReference type="Proteomes" id="UP000033651"/>
    </source>
</evidence>
<protein>
    <submittedName>
        <fullName evidence="1">Nucleoside-diphosphate sugar epimerase</fullName>
    </submittedName>
</protein>
<dbReference type="RefSeq" id="WP_045828436.1">
    <property type="nucleotide sequence ID" value="NZ_JZRB01000008.1"/>
</dbReference>
<dbReference type="Pfam" id="PF06258">
    <property type="entry name" value="Mito_fiss_Elm1"/>
    <property type="match status" value="1"/>
</dbReference>
<accession>A0A0F3KZR1</accession>
<proteinExistence type="predicted"/>
<evidence type="ECO:0000313" key="1">
    <source>
        <dbReference type="EMBL" id="KJV36462.1"/>
    </source>
</evidence>
<dbReference type="Proteomes" id="UP000033651">
    <property type="component" value="Unassembled WGS sequence"/>
</dbReference>
<keyword evidence="2" id="KW-1185">Reference proteome</keyword>
<dbReference type="PANTHER" id="PTHR33986">
    <property type="entry name" value="OS02G0535700 PROTEIN"/>
    <property type="match status" value="1"/>
</dbReference>
<name>A0A0F3KZR1_9GAMM</name>
<dbReference type="PANTHER" id="PTHR33986:SF15">
    <property type="entry name" value="MITOCHONDRIAL FISSION PROTEIN ELM1"/>
    <property type="match status" value="1"/>
</dbReference>
<comment type="caution">
    <text evidence="1">The sequence shown here is derived from an EMBL/GenBank/DDBJ whole genome shotgun (WGS) entry which is preliminary data.</text>
</comment>
<gene>
    <name evidence="1" type="ORF">VI08_04900</name>
</gene>